<evidence type="ECO:0000313" key="13">
    <source>
        <dbReference type="Proteomes" id="UP001283361"/>
    </source>
</evidence>
<evidence type="ECO:0000256" key="3">
    <source>
        <dbReference type="ARBA" id="ARBA00022448"/>
    </source>
</evidence>
<keyword evidence="6 10" id="KW-1133">Transmembrane helix</keyword>
<evidence type="ECO:0000256" key="9">
    <source>
        <dbReference type="SAM" id="MobiDB-lite"/>
    </source>
</evidence>
<dbReference type="PANTHER" id="PTHR16228">
    <property type="entry name" value="DIVALENT CATION TRANSPORTER SOLUTE CARRIER FAMILY 41"/>
    <property type="match status" value="1"/>
</dbReference>
<keyword evidence="5" id="KW-0460">Magnesium</keyword>
<keyword evidence="8 10" id="KW-0472">Membrane</keyword>
<dbReference type="GO" id="GO:0008324">
    <property type="term" value="F:monoatomic cation transmembrane transporter activity"/>
    <property type="evidence" value="ECO:0007669"/>
    <property type="project" value="InterPro"/>
</dbReference>
<dbReference type="SUPFAM" id="SSF161093">
    <property type="entry name" value="MgtE membrane domain-like"/>
    <property type="match status" value="1"/>
</dbReference>
<feature type="transmembrane region" description="Helical" evidence="10">
    <location>
        <begin position="357"/>
        <end position="378"/>
    </location>
</feature>
<evidence type="ECO:0000256" key="8">
    <source>
        <dbReference type="ARBA" id="ARBA00023136"/>
    </source>
</evidence>
<dbReference type="Gene3D" id="1.10.357.20">
    <property type="entry name" value="SLC41 divalent cation transporters, integral membrane domain"/>
    <property type="match status" value="1"/>
</dbReference>
<accession>A0AAE0YDJ7</accession>
<evidence type="ECO:0000256" key="6">
    <source>
        <dbReference type="ARBA" id="ARBA00022989"/>
    </source>
</evidence>
<comment type="subcellular location">
    <subcellularLocation>
        <location evidence="1">Membrane</location>
        <topology evidence="1">Multi-pass membrane protein</topology>
    </subcellularLocation>
</comment>
<proteinExistence type="inferred from homology"/>
<feature type="compositionally biased region" description="Acidic residues" evidence="9">
    <location>
        <begin position="112"/>
        <end position="122"/>
    </location>
</feature>
<evidence type="ECO:0000256" key="5">
    <source>
        <dbReference type="ARBA" id="ARBA00022842"/>
    </source>
</evidence>
<dbReference type="InterPro" id="IPR045349">
    <property type="entry name" value="SLC41A1-3"/>
</dbReference>
<keyword evidence="4 10" id="KW-0812">Transmembrane</keyword>
<feature type="transmembrane region" description="Helical" evidence="10">
    <location>
        <begin position="251"/>
        <end position="273"/>
    </location>
</feature>
<evidence type="ECO:0000256" key="2">
    <source>
        <dbReference type="ARBA" id="ARBA00009749"/>
    </source>
</evidence>
<comment type="caution">
    <text evidence="12">The sequence shown here is derived from an EMBL/GenBank/DDBJ whole genome shotgun (WGS) entry which is preliminary data.</text>
</comment>
<dbReference type="PANTHER" id="PTHR16228:SF7">
    <property type="entry name" value="SLC41A_MGTE INTEGRAL MEMBRANE DOMAIN-CONTAINING PROTEIN"/>
    <property type="match status" value="1"/>
</dbReference>
<evidence type="ECO:0000256" key="7">
    <source>
        <dbReference type="ARBA" id="ARBA00023065"/>
    </source>
</evidence>
<keyword evidence="13" id="KW-1185">Reference proteome</keyword>
<feature type="transmembrane region" description="Helical" evidence="10">
    <location>
        <begin position="285"/>
        <end position="312"/>
    </location>
</feature>
<protein>
    <recommendedName>
        <fullName evidence="11">SLC41A/MgtE integral membrane domain-containing protein</fullName>
    </recommendedName>
</protein>
<name>A0AAE0YDJ7_9GAST</name>
<feature type="transmembrane region" description="Helical" evidence="10">
    <location>
        <begin position="169"/>
        <end position="191"/>
    </location>
</feature>
<dbReference type="Proteomes" id="UP001283361">
    <property type="component" value="Unassembled WGS sequence"/>
</dbReference>
<feature type="region of interest" description="Disordered" evidence="9">
    <location>
        <begin position="94"/>
        <end position="122"/>
    </location>
</feature>
<organism evidence="12 13">
    <name type="scientific">Elysia crispata</name>
    <name type="common">lettuce slug</name>
    <dbReference type="NCBI Taxonomy" id="231223"/>
    <lineage>
        <taxon>Eukaryota</taxon>
        <taxon>Metazoa</taxon>
        <taxon>Spiralia</taxon>
        <taxon>Lophotrochozoa</taxon>
        <taxon>Mollusca</taxon>
        <taxon>Gastropoda</taxon>
        <taxon>Heterobranchia</taxon>
        <taxon>Euthyneura</taxon>
        <taxon>Panpulmonata</taxon>
        <taxon>Sacoglossa</taxon>
        <taxon>Placobranchoidea</taxon>
        <taxon>Plakobranchidae</taxon>
        <taxon>Elysia</taxon>
    </lineage>
</organism>
<keyword evidence="7" id="KW-0406">Ion transport</keyword>
<sequence>MDKGGSDNTTLRNRKQNMVPRVKPDLHQNLEPDIMASSSSSSSSPKQQKLTGANGNGSNHSSKYLHTKAPSRNSSDPVSNKDIAETNMDDALYISNGTKGGAGEPHINDAGDSADDDVADDDDTCQLLPSREQEGDDDDLNVIVEDEVGGVNVNNLIQSMRGQESSWSIISQVSLPFIIAGYGTVGAGMVLDIVQHWEVFLAVKEIFILVPALLGLKGNLEMTLASRLSTQANLGNMDSKKELMKMVGGNLALVQAQAIVVGLLSSLTAMVLGWIPKGEFNVHHALLLCASSLFTATSASLVLGGVMVFVVLTSRYFSINPDNVATPIAASLGDLVTLALLAWISNTLFEAIGKQHWLAPTVIVLFLVLLPIWVVICIKNTYTNDVIYSGWVPVLSAMMIS</sequence>
<gene>
    <name evidence="12" type="ORF">RRG08_019828</name>
</gene>
<evidence type="ECO:0000256" key="4">
    <source>
        <dbReference type="ARBA" id="ARBA00022692"/>
    </source>
</evidence>
<feature type="domain" description="SLC41A/MgtE integral membrane" evidence="11">
    <location>
        <begin position="210"/>
        <end position="343"/>
    </location>
</feature>
<evidence type="ECO:0000259" key="11">
    <source>
        <dbReference type="Pfam" id="PF01769"/>
    </source>
</evidence>
<dbReference type="GO" id="GO:0005886">
    <property type="term" value="C:plasma membrane"/>
    <property type="evidence" value="ECO:0007669"/>
    <property type="project" value="TreeGrafter"/>
</dbReference>
<dbReference type="InterPro" id="IPR036739">
    <property type="entry name" value="SLC41_membr_dom_sf"/>
</dbReference>
<dbReference type="EMBL" id="JAWDGP010006372">
    <property type="protein sequence ID" value="KAK3742167.1"/>
    <property type="molecule type" value="Genomic_DNA"/>
</dbReference>
<dbReference type="AlphaFoldDB" id="A0AAE0YDJ7"/>
<feature type="region of interest" description="Disordered" evidence="9">
    <location>
        <begin position="1"/>
        <end position="82"/>
    </location>
</feature>
<comment type="similarity">
    <text evidence="2">Belongs to the SLC41A transporter family.</text>
</comment>
<dbReference type="InterPro" id="IPR006667">
    <property type="entry name" value="SLC41_membr_dom"/>
</dbReference>
<feature type="compositionally biased region" description="Polar residues" evidence="9">
    <location>
        <begin position="1"/>
        <end position="11"/>
    </location>
</feature>
<evidence type="ECO:0000256" key="10">
    <source>
        <dbReference type="SAM" id="Phobius"/>
    </source>
</evidence>
<reference evidence="12" key="1">
    <citation type="journal article" date="2023" name="G3 (Bethesda)">
        <title>A reference genome for the long-term kleptoplast-retaining sea slug Elysia crispata morphotype clarki.</title>
        <authorList>
            <person name="Eastman K.E."/>
            <person name="Pendleton A.L."/>
            <person name="Shaikh M.A."/>
            <person name="Suttiyut T."/>
            <person name="Ogas R."/>
            <person name="Tomko P."/>
            <person name="Gavelis G."/>
            <person name="Widhalm J.R."/>
            <person name="Wisecaver J.H."/>
        </authorList>
    </citation>
    <scope>NUCLEOTIDE SEQUENCE</scope>
    <source>
        <strain evidence="12">ECLA1</strain>
    </source>
</reference>
<feature type="compositionally biased region" description="Polar residues" evidence="9">
    <location>
        <begin position="45"/>
        <end position="78"/>
    </location>
</feature>
<keyword evidence="3" id="KW-0813">Transport</keyword>
<evidence type="ECO:0000313" key="12">
    <source>
        <dbReference type="EMBL" id="KAK3742167.1"/>
    </source>
</evidence>
<feature type="transmembrane region" description="Helical" evidence="10">
    <location>
        <begin position="324"/>
        <end position="345"/>
    </location>
</feature>
<evidence type="ECO:0000256" key="1">
    <source>
        <dbReference type="ARBA" id="ARBA00004141"/>
    </source>
</evidence>
<dbReference type="Pfam" id="PF01769">
    <property type="entry name" value="MgtE"/>
    <property type="match status" value="1"/>
</dbReference>
<dbReference type="FunFam" id="1.10.357.20:FF:000001">
    <property type="entry name" value="Solute carrier family 41 member 2"/>
    <property type="match status" value="1"/>
</dbReference>
<feature type="non-terminal residue" evidence="12">
    <location>
        <position position="1"/>
    </location>
</feature>